<dbReference type="RefSeq" id="WP_265126138.1">
    <property type="nucleotide sequence ID" value="NZ_JAPCHY010000001.1"/>
</dbReference>
<protein>
    <submittedName>
        <fullName evidence="2">WG repeat-containing protein</fullName>
    </submittedName>
</protein>
<gene>
    <name evidence="2" type="ORF">OK345_01565</name>
</gene>
<evidence type="ECO:0000256" key="1">
    <source>
        <dbReference type="SAM" id="SignalP"/>
    </source>
</evidence>
<evidence type="ECO:0000313" key="3">
    <source>
        <dbReference type="Proteomes" id="UP001209922"/>
    </source>
</evidence>
<keyword evidence="1" id="KW-0732">Signal</keyword>
<organism evidence="2 3">
    <name type="scientific">Xanthomonas chitinilytica</name>
    <dbReference type="NCBI Taxonomy" id="2989819"/>
    <lineage>
        <taxon>Bacteria</taxon>
        <taxon>Pseudomonadati</taxon>
        <taxon>Pseudomonadota</taxon>
        <taxon>Gammaproteobacteria</taxon>
        <taxon>Lysobacterales</taxon>
        <taxon>Lysobacteraceae</taxon>
        <taxon>Xanthomonas</taxon>
    </lineage>
</organism>
<dbReference type="Proteomes" id="UP001209922">
    <property type="component" value="Unassembled WGS sequence"/>
</dbReference>
<evidence type="ECO:0000313" key="2">
    <source>
        <dbReference type="EMBL" id="MCW4471197.1"/>
    </source>
</evidence>
<feature type="signal peptide" evidence="1">
    <location>
        <begin position="1"/>
        <end position="29"/>
    </location>
</feature>
<comment type="caution">
    <text evidence="2">The sequence shown here is derived from an EMBL/GenBank/DDBJ whole genome shotgun (WGS) entry which is preliminary data.</text>
</comment>
<sequence>MTPSRRPARRSRRARAAVGLLLAALPILAGATCRELAGDDLQPVPGCSVDAGGALQIPAGALRHLKFDGDGLAALQADGRHYYVGRDGRQLAVVGYDNGPDYFAEGLVRGHVDGGIGFFDHELRPAFAERFDWAWPFRDGIAEACNGCRPGAPDADGHVPMVGGVHFRIDRNGHRIDAPR</sequence>
<reference evidence="2 3" key="1">
    <citation type="submission" date="2022-10" db="EMBL/GenBank/DDBJ databases">
        <title>Xanthomonas sp. H13-6.</title>
        <authorList>
            <person name="Liu X."/>
            <person name="Deng Z."/>
            <person name="Jiang Y."/>
            <person name="Yu T."/>
            <person name="Ai J."/>
        </authorList>
    </citation>
    <scope>NUCLEOTIDE SEQUENCE [LARGE SCALE GENOMIC DNA]</scope>
    <source>
        <strain evidence="2 3">H13-6</strain>
    </source>
</reference>
<accession>A0ABT3JRS3</accession>
<keyword evidence="3" id="KW-1185">Reference proteome</keyword>
<name>A0ABT3JRS3_9XANT</name>
<dbReference type="EMBL" id="JAPCHY010000001">
    <property type="protein sequence ID" value="MCW4471197.1"/>
    <property type="molecule type" value="Genomic_DNA"/>
</dbReference>
<proteinExistence type="predicted"/>
<feature type="chain" id="PRO_5045367642" evidence="1">
    <location>
        <begin position="30"/>
        <end position="180"/>
    </location>
</feature>